<organism evidence="2 3">
    <name type="scientific">Candidatus Mycobacterium methanotrophicum</name>
    <dbReference type="NCBI Taxonomy" id="2943498"/>
    <lineage>
        <taxon>Bacteria</taxon>
        <taxon>Bacillati</taxon>
        <taxon>Actinomycetota</taxon>
        <taxon>Actinomycetes</taxon>
        <taxon>Mycobacteriales</taxon>
        <taxon>Mycobacteriaceae</taxon>
        <taxon>Mycobacterium</taxon>
    </lineage>
</organism>
<dbReference type="CDD" id="cd06260">
    <property type="entry name" value="DUF820-like"/>
    <property type="match status" value="1"/>
</dbReference>
<sequence>MTELAHLPRGLLSLEQWDALELDATRRWELSEGTLVMSPPPELWHQRISKRLVRILDDHLPDGFEAVPGIEVITSPSFPPSVREPDIVVVPDRVFQGRLARIPAADAVLVVEIVSPGSRGRDHVMKSHEYAKARIANYWIVDPDAPIDDRFVVYRLDGEIYRQVAALDGDRVQVHQPTDMQFSLDALTGH</sequence>
<dbReference type="GO" id="GO:0004519">
    <property type="term" value="F:endonuclease activity"/>
    <property type="evidence" value="ECO:0007669"/>
    <property type="project" value="UniProtKB-KW"/>
</dbReference>
<keyword evidence="2" id="KW-0378">Hydrolase</keyword>
<dbReference type="PANTHER" id="PTHR35400">
    <property type="entry name" value="SLR1083 PROTEIN"/>
    <property type="match status" value="1"/>
</dbReference>
<protein>
    <submittedName>
        <fullName evidence="2">Uma2 family endonuclease</fullName>
    </submittedName>
</protein>
<proteinExistence type="predicted"/>
<keyword evidence="2" id="KW-0255">Endonuclease</keyword>
<keyword evidence="3" id="KW-1185">Reference proteome</keyword>
<gene>
    <name evidence="2" type="ORF">M5I08_17795</name>
</gene>
<evidence type="ECO:0000259" key="1">
    <source>
        <dbReference type="Pfam" id="PF05685"/>
    </source>
</evidence>
<keyword evidence="2" id="KW-0540">Nuclease</keyword>
<dbReference type="Proteomes" id="UP001056610">
    <property type="component" value="Chromosome"/>
</dbReference>
<reference evidence="2" key="1">
    <citation type="submission" date="2022-05" db="EMBL/GenBank/DDBJ databases">
        <title>A methanotrophic Mycobacterium dominates a cave microbial ecosystem.</title>
        <authorList>
            <person name="Van Spanning R.J.M."/>
            <person name="Guan Q."/>
            <person name="Melkonian C."/>
            <person name="Gallant J."/>
            <person name="Polerecky L."/>
            <person name="Flot J.-F."/>
            <person name="Brandt B.W."/>
            <person name="Braster M."/>
            <person name="Iturbe Espinoza P."/>
            <person name="Aerts J."/>
            <person name="Meima-Franke M."/>
            <person name="Piersma S.R."/>
            <person name="Bunduc C."/>
            <person name="Ummels R."/>
            <person name="Pain A."/>
            <person name="Fleming E.J."/>
            <person name="van der Wel N."/>
            <person name="Gherman V.D."/>
            <person name="Sarbu S.M."/>
            <person name="Bodelier P.L.E."/>
            <person name="Bitter W."/>
        </authorList>
    </citation>
    <scope>NUCLEOTIDE SEQUENCE</scope>
    <source>
        <strain evidence="2">Sulfur Cave</strain>
    </source>
</reference>
<dbReference type="Pfam" id="PF05685">
    <property type="entry name" value="Uma2"/>
    <property type="match status" value="1"/>
</dbReference>
<dbReference type="RefSeq" id="WP_219068736.1">
    <property type="nucleotide sequence ID" value="NZ_CAJUXY010000041.1"/>
</dbReference>
<dbReference type="EMBL" id="CP097320">
    <property type="protein sequence ID" value="UQX10052.1"/>
    <property type="molecule type" value="Genomic_DNA"/>
</dbReference>
<feature type="domain" description="Putative restriction endonuclease" evidence="1">
    <location>
        <begin position="15"/>
        <end position="184"/>
    </location>
</feature>
<name>A0ABY4QHT5_9MYCO</name>
<dbReference type="InterPro" id="IPR008538">
    <property type="entry name" value="Uma2"/>
</dbReference>
<accession>A0ABY4QHT5</accession>
<evidence type="ECO:0000313" key="2">
    <source>
        <dbReference type="EMBL" id="UQX10052.1"/>
    </source>
</evidence>
<evidence type="ECO:0000313" key="3">
    <source>
        <dbReference type="Proteomes" id="UP001056610"/>
    </source>
</evidence>
<dbReference type="PANTHER" id="PTHR35400:SF3">
    <property type="entry name" value="SLL1072 PROTEIN"/>
    <property type="match status" value="1"/>
</dbReference>